<dbReference type="RefSeq" id="WP_129345977.1">
    <property type="nucleotide sequence ID" value="NZ_CP012670.1"/>
</dbReference>
<proteinExistence type="inferred from homology"/>
<evidence type="ECO:0000256" key="6">
    <source>
        <dbReference type="ARBA" id="ARBA00023136"/>
    </source>
</evidence>
<dbReference type="Gene3D" id="3.30.240.20">
    <property type="entry name" value="bsu07140 like domains"/>
    <property type="match status" value="1"/>
</dbReference>
<evidence type="ECO:0000259" key="8">
    <source>
        <dbReference type="Pfam" id="PF04239"/>
    </source>
</evidence>
<evidence type="ECO:0000313" key="9">
    <source>
        <dbReference type="EMBL" id="AUX20656.1"/>
    </source>
</evidence>
<comment type="subcellular location">
    <subcellularLocation>
        <location evidence="1">Cell membrane</location>
        <topology evidence="1">Multi-pass membrane protein</topology>
    </subcellularLocation>
</comment>
<dbReference type="Pfam" id="PF04239">
    <property type="entry name" value="DUF421"/>
    <property type="match status" value="1"/>
</dbReference>
<dbReference type="OrthoDB" id="9793799at2"/>
<keyword evidence="5 7" id="KW-1133">Transmembrane helix</keyword>
<keyword evidence="6 7" id="KW-0472">Membrane</keyword>
<protein>
    <recommendedName>
        <fullName evidence="8">YetF C-terminal domain-containing protein</fullName>
    </recommendedName>
</protein>
<reference evidence="9 10" key="1">
    <citation type="submission" date="2015-09" db="EMBL/GenBank/DDBJ databases">
        <title>Sorangium comparison.</title>
        <authorList>
            <person name="Zaburannyi N."/>
            <person name="Bunk B."/>
            <person name="Overmann J."/>
            <person name="Mueller R."/>
        </authorList>
    </citation>
    <scope>NUCLEOTIDE SEQUENCE [LARGE SCALE GENOMIC DNA]</scope>
    <source>
        <strain evidence="9 10">So ceGT47</strain>
    </source>
</reference>
<feature type="transmembrane region" description="Helical" evidence="7">
    <location>
        <begin position="14"/>
        <end position="33"/>
    </location>
</feature>
<gene>
    <name evidence="9" type="ORF">SOCEGT47_011290</name>
</gene>
<dbReference type="EMBL" id="CP012670">
    <property type="protein sequence ID" value="AUX20656.1"/>
    <property type="molecule type" value="Genomic_DNA"/>
</dbReference>
<dbReference type="InterPro" id="IPR007353">
    <property type="entry name" value="DUF421"/>
</dbReference>
<evidence type="ECO:0000256" key="2">
    <source>
        <dbReference type="ARBA" id="ARBA00006448"/>
    </source>
</evidence>
<dbReference type="InterPro" id="IPR023090">
    <property type="entry name" value="UPF0702_alpha/beta_dom_sf"/>
</dbReference>
<dbReference type="PANTHER" id="PTHR34582:SF6">
    <property type="entry name" value="UPF0702 TRANSMEMBRANE PROTEIN YCAP"/>
    <property type="match status" value="1"/>
</dbReference>
<feature type="domain" description="YetF C-terminal" evidence="8">
    <location>
        <begin position="90"/>
        <end position="158"/>
    </location>
</feature>
<keyword evidence="4 7" id="KW-0812">Transmembrane</keyword>
<name>A0A4P2PW07_SORCE</name>
<evidence type="ECO:0000256" key="4">
    <source>
        <dbReference type="ARBA" id="ARBA00022692"/>
    </source>
</evidence>
<sequence length="164" mass="18232">MEGIFGFSKPLWEIASRTTLIYFALVVVIRLIPKRRTGHLSPNDMLALVLIGGMAADGIMNGATSPADILLMIALIVGWGYVIDLLEFRVPFFRRCLRDRQTTLVRDGCPQWGNMRREMVTEEELQAALRRQGITDIALVRSACLEADGEISVVKRQGAQDGEA</sequence>
<evidence type="ECO:0000256" key="7">
    <source>
        <dbReference type="SAM" id="Phobius"/>
    </source>
</evidence>
<evidence type="ECO:0000256" key="3">
    <source>
        <dbReference type="ARBA" id="ARBA00022475"/>
    </source>
</evidence>
<organism evidence="9 10">
    <name type="scientific">Sorangium cellulosum</name>
    <name type="common">Polyangium cellulosum</name>
    <dbReference type="NCBI Taxonomy" id="56"/>
    <lineage>
        <taxon>Bacteria</taxon>
        <taxon>Pseudomonadati</taxon>
        <taxon>Myxococcota</taxon>
        <taxon>Polyangia</taxon>
        <taxon>Polyangiales</taxon>
        <taxon>Polyangiaceae</taxon>
        <taxon>Sorangium</taxon>
    </lineage>
</organism>
<evidence type="ECO:0000256" key="1">
    <source>
        <dbReference type="ARBA" id="ARBA00004651"/>
    </source>
</evidence>
<evidence type="ECO:0000256" key="5">
    <source>
        <dbReference type="ARBA" id="ARBA00022989"/>
    </source>
</evidence>
<evidence type="ECO:0000313" key="10">
    <source>
        <dbReference type="Proteomes" id="UP000295781"/>
    </source>
</evidence>
<dbReference type="Proteomes" id="UP000295781">
    <property type="component" value="Chromosome"/>
</dbReference>
<keyword evidence="3" id="KW-1003">Cell membrane</keyword>
<feature type="transmembrane region" description="Helical" evidence="7">
    <location>
        <begin position="69"/>
        <end position="88"/>
    </location>
</feature>
<dbReference type="GO" id="GO:0005886">
    <property type="term" value="C:plasma membrane"/>
    <property type="evidence" value="ECO:0007669"/>
    <property type="project" value="UniProtKB-SubCell"/>
</dbReference>
<accession>A0A4P2PW07</accession>
<feature type="transmembrane region" description="Helical" evidence="7">
    <location>
        <begin position="45"/>
        <end position="63"/>
    </location>
</feature>
<dbReference type="AlphaFoldDB" id="A0A4P2PW07"/>
<dbReference type="PANTHER" id="PTHR34582">
    <property type="entry name" value="UPF0702 TRANSMEMBRANE PROTEIN YCAP"/>
    <property type="match status" value="1"/>
</dbReference>
<comment type="similarity">
    <text evidence="2">Belongs to the UPF0702 family.</text>
</comment>